<name>A0A8C4Z1V5_GADMO</name>
<dbReference type="Proteomes" id="UP000694546">
    <property type="component" value="Chromosome 3"/>
</dbReference>
<organism evidence="8 9">
    <name type="scientific">Gadus morhua</name>
    <name type="common">Atlantic cod</name>
    <dbReference type="NCBI Taxonomy" id="8049"/>
    <lineage>
        <taxon>Eukaryota</taxon>
        <taxon>Metazoa</taxon>
        <taxon>Chordata</taxon>
        <taxon>Craniata</taxon>
        <taxon>Vertebrata</taxon>
        <taxon>Euteleostomi</taxon>
        <taxon>Actinopterygii</taxon>
        <taxon>Neopterygii</taxon>
        <taxon>Teleostei</taxon>
        <taxon>Neoteleostei</taxon>
        <taxon>Acanthomorphata</taxon>
        <taxon>Zeiogadaria</taxon>
        <taxon>Gadariae</taxon>
        <taxon>Gadiformes</taxon>
        <taxon>Gadoidei</taxon>
        <taxon>Gadidae</taxon>
        <taxon>Gadus</taxon>
    </lineage>
</organism>
<proteinExistence type="inferred from homology"/>
<reference evidence="8" key="2">
    <citation type="submission" date="2025-09" db="UniProtKB">
        <authorList>
            <consortium name="Ensembl"/>
        </authorList>
    </citation>
    <scope>IDENTIFICATION</scope>
</reference>
<comment type="subunit">
    <text evidence="5">Interacts with STAT3.</text>
</comment>
<dbReference type="Ensembl" id="ENSGMOT00000005681.2">
    <property type="protein sequence ID" value="ENSGMOP00000005517.2"/>
    <property type="gene ID" value="ENSGMOG00000005201.2"/>
</dbReference>
<reference evidence="8" key="1">
    <citation type="submission" date="2025-08" db="UniProtKB">
        <authorList>
            <consortium name="Ensembl"/>
        </authorList>
    </citation>
    <scope>IDENTIFICATION</scope>
</reference>
<dbReference type="GeneID" id="115541102"/>
<feature type="compositionally biased region" description="Polar residues" evidence="6">
    <location>
        <begin position="120"/>
        <end position="130"/>
    </location>
</feature>
<accession>A0A8C4Z1V5</accession>
<keyword evidence="2 5" id="KW-0967">Endosome</keyword>
<gene>
    <name evidence="8" type="primary">ociad1</name>
</gene>
<comment type="domain">
    <text evidence="5">The OCIA domain is necessary and sufficient for endosomal localization.</text>
</comment>
<feature type="compositionally biased region" description="Basic and acidic residues" evidence="6">
    <location>
        <begin position="203"/>
        <end position="213"/>
    </location>
</feature>
<comment type="similarity">
    <text evidence="3 5">Belongs to the OCIAD1 family.</text>
</comment>
<dbReference type="Pfam" id="PF07051">
    <property type="entry name" value="OCIA"/>
    <property type="match status" value="1"/>
</dbReference>
<dbReference type="OrthoDB" id="6513616at2759"/>
<evidence type="ECO:0000256" key="3">
    <source>
        <dbReference type="ARBA" id="ARBA00037952"/>
    </source>
</evidence>
<evidence type="ECO:0000256" key="1">
    <source>
        <dbReference type="ARBA" id="ARBA00004177"/>
    </source>
</evidence>
<dbReference type="PANTHER" id="PTHR13336:SF4">
    <property type="entry name" value="OCIA DOMAIN-CONTAINING PROTEIN 1"/>
    <property type="match status" value="1"/>
</dbReference>
<evidence type="ECO:0000313" key="8">
    <source>
        <dbReference type="Ensembl" id="ENSGMOP00000005517.2"/>
    </source>
</evidence>
<sequence>MSQTSTGFTEERPPGAQGPMGMDYVPTEDEKRVFKECNHESFWYRSVPFSAVSIALTQVLITRGTLIGSPRFGSLPKLAFAGFCGYLAGKMSYMKTCQEKFKMLDNSPLGEALRKRTGFPLTSQNPQTEMSDPDAQSFSTNFQQSDSNSQSQMPSSTRDQGYGYSPESSEQMERAEDYNRPEAPVQSYLGDEEPMRKPNILYEDLRSKNRENYEVTLTQKAEAQLKSPAAREPERSAPQRAVKKNAYGDSWED</sequence>
<feature type="region of interest" description="Disordered" evidence="6">
    <location>
        <begin position="1"/>
        <end position="23"/>
    </location>
</feature>
<evidence type="ECO:0000259" key="7">
    <source>
        <dbReference type="Pfam" id="PF07051"/>
    </source>
</evidence>
<dbReference type="OMA" id="TYEVMLP"/>
<dbReference type="PANTHER" id="PTHR13336">
    <property type="entry name" value="OVARIAN CARCINOMA IMMUNOREACTIVE ANTIGEN"/>
    <property type="match status" value="1"/>
</dbReference>
<feature type="domain" description="OCIA" evidence="7">
    <location>
        <begin position="22"/>
        <end position="108"/>
    </location>
</feature>
<dbReference type="GO" id="GO:2000736">
    <property type="term" value="P:regulation of stem cell differentiation"/>
    <property type="evidence" value="ECO:0007669"/>
    <property type="project" value="UniProtKB-UniRule"/>
</dbReference>
<evidence type="ECO:0000313" key="9">
    <source>
        <dbReference type="Proteomes" id="UP000694546"/>
    </source>
</evidence>
<evidence type="ECO:0000256" key="5">
    <source>
        <dbReference type="RuleBase" id="RU369066"/>
    </source>
</evidence>
<dbReference type="RefSeq" id="XP_030208742.1">
    <property type="nucleotide sequence ID" value="XM_030352882.1"/>
</dbReference>
<protein>
    <recommendedName>
        <fullName evidence="4 5">OCIA domain-containing protein 1</fullName>
    </recommendedName>
</protein>
<dbReference type="AlphaFoldDB" id="A0A8C4Z1V5"/>
<evidence type="ECO:0000256" key="2">
    <source>
        <dbReference type="ARBA" id="ARBA00022753"/>
    </source>
</evidence>
<comment type="function">
    <text evidence="5">Maintains stem cell potency. Increases STAT3 phosphorylation and controls ERK phosphorylation. May act as a scaffold, increasing STAT3 recruitment onto endosomes.</text>
</comment>
<dbReference type="GO" id="GO:0005768">
    <property type="term" value="C:endosome"/>
    <property type="evidence" value="ECO:0007669"/>
    <property type="project" value="UniProtKB-SubCell"/>
</dbReference>
<dbReference type="InterPro" id="IPR009764">
    <property type="entry name" value="OCIA_dom"/>
</dbReference>
<evidence type="ECO:0000256" key="6">
    <source>
        <dbReference type="SAM" id="MobiDB-lite"/>
    </source>
</evidence>
<comment type="subcellular location">
    <subcellularLocation>
        <location evidence="1 5">Endosome</location>
    </subcellularLocation>
</comment>
<feature type="compositionally biased region" description="Low complexity" evidence="6">
    <location>
        <begin position="136"/>
        <end position="157"/>
    </location>
</feature>
<feature type="region of interest" description="Disordered" evidence="6">
    <location>
        <begin position="118"/>
        <end position="253"/>
    </location>
</feature>
<evidence type="ECO:0000256" key="4">
    <source>
        <dbReference type="ARBA" id="ARBA00040877"/>
    </source>
</evidence>
<dbReference type="InterPro" id="IPR040187">
    <property type="entry name" value="OCAD1/2"/>
</dbReference>
<keyword evidence="9" id="KW-1185">Reference proteome</keyword>
<dbReference type="GeneTree" id="ENSGT00530000063690"/>
<feature type="compositionally biased region" description="Basic and acidic residues" evidence="6">
    <location>
        <begin position="171"/>
        <end position="180"/>
    </location>
</feature>